<reference evidence="2" key="1">
    <citation type="submission" date="2016-11" db="UniProtKB">
        <authorList>
            <consortium name="WormBaseParasite"/>
        </authorList>
    </citation>
    <scope>IDENTIFICATION</scope>
    <source>
        <strain evidence="2">KR3021</strain>
    </source>
</reference>
<dbReference type="Proteomes" id="UP000095286">
    <property type="component" value="Unplaced"/>
</dbReference>
<proteinExistence type="predicted"/>
<evidence type="ECO:0000313" key="2">
    <source>
        <dbReference type="WBParaSite" id="RSKR_0000720100.1"/>
    </source>
</evidence>
<dbReference type="WBParaSite" id="RSKR_0000720100.1">
    <property type="protein sequence ID" value="RSKR_0000720100.1"/>
    <property type="gene ID" value="RSKR_0000720100"/>
</dbReference>
<organism evidence="1 2">
    <name type="scientific">Rhabditophanes sp. KR3021</name>
    <dbReference type="NCBI Taxonomy" id="114890"/>
    <lineage>
        <taxon>Eukaryota</taxon>
        <taxon>Metazoa</taxon>
        <taxon>Ecdysozoa</taxon>
        <taxon>Nematoda</taxon>
        <taxon>Chromadorea</taxon>
        <taxon>Rhabditida</taxon>
        <taxon>Tylenchina</taxon>
        <taxon>Panagrolaimomorpha</taxon>
        <taxon>Strongyloidoidea</taxon>
        <taxon>Alloionematidae</taxon>
        <taxon>Rhabditophanes</taxon>
    </lineage>
</organism>
<name>A0AC35U4N8_9BILA</name>
<evidence type="ECO:0000313" key="1">
    <source>
        <dbReference type="Proteomes" id="UP000095286"/>
    </source>
</evidence>
<accession>A0AC35U4N8</accession>
<sequence length="435" mass="48125">MKFIGAILVLGLLAVCQGAKVLVLVEDASAKETYSIFLESLKARGHELVIRKADNANLALTKFNEKLYDDLIVLAPSVNKFGGSINTAEIASFSDKGGNILVAGSSKVGDAIRELAIEFGFEYDLADTAVTDHFNYDRNLDTGKHTTVVVPKESCIKAKFIVGDVDKEGDILYRGVSLLAHKSNHLILEILTGTSTSYSHNPKIRNKQATIAGKDVVLVGGMQARNNARTVLTGSVDMFSNEFLNAQVQSTSGKKPSLSGNKNLVQELSKWVLQEQGVLRVAKVSHHRVGETVAPEMYTIMNEIEYTITVEELKSGKWVPFTPTDMQFEFVRIDPFVRQTLRKKGNSLTTTFKCPNVNGVYKFYVDYHRPGLTHITDVQVSPVRPLAHDQFERFIRCANPYYASSFSMMAGFVIFSVVFLFYKEEAVVSAGKKTN</sequence>
<protein>
    <submittedName>
        <fullName evidence="2">Dolichyl-diphosphooligosaccharide--protein glycosyltransferase 48 kDa subunit</fullName>
    </submittedName>
</protein>